<dbReference type="Proteomes" id="UP001055439">
    <property type="component" value="Chromosome 10"/>
</dbReference>
<dbReference type="InterPro" id="IPR005134">
    <property type="entry name" value="UPF0114"/>
</dbReference>
<gene>
    <name evidence="2" type="ORF">MUK42_05713</name>
</gene>
<organism evidence="2 3">
    <name type="scientific">Musa troglodytarum</name>
    <name type="common">fe'i banana</name>
    <dbReference type="NCBI Taxonomy" id="320322"/>
    <lineage>
        <taxon>Eukaryota</taxon>
        <taxon>Viridiplantae</taxon>
        <taxon>Streptophyta</taxon>
        <taxon>Embryophyta</taxon>
        <taxon>Tracheophyta</taxon>
        <taxon>Spermatophyta</taxon>
        <taxon>Magnoliopsida</taxon>
        <taxon>Liliopsida</taxon>
        <taxon>Zingiberales</taxon>
        <taxon>Musaceae</taxon>
        <taxon>Musa</taxon>
    </lineage>
</organism>
<feature type="transmembrane region" description="Helical" evidence="1">
    <location>
        <begin position="186"/>
        <end position="211"/>
    </location>
</feature>
<reference evidence="2" key="1">
    <citation type="submission" date="2022-05" db="EMBL/GenBank/DDBJ databases">
        <title>The Musa troglodytarum L. genome provides insights into the mechanism of non-climacteric behaviour and enrichment of carotenoids.</title>
        <authorList>
            <person name="Wang J."/>
        </authorList>
    </citation>
    <scope>NUCLEOTIDE SEQUENCE</scope>
    <source>
        <tissue evidence="2">Leaf</tissue>
    </source>
</reference>
<keyword evidence="1" id="KW-1133">Transmembrane helix</keyword>
<dbReference type="PANTHER" id="PTHR31721">
    <property type="entry name" value="OS06G0710300 PROTEIN"/>
    <property type="match status" value="1"/>
</dbReference>
<dbReference type="PANTHER" id="PTHR31721:SF1">
    <property type="entry name" value="OS07G0656700 PROTEIN"/>
    <property type="match status" value="1"/>
</dbReference>
<dbReference type="OrthoDB" id="3176171at2759"/>
<evidence type="ECO:0000313" key="3">
    <source>
        <dbReference type="Proteomes" id="UP001055439"/>
    </source>
</evidence>
<feature type="transmembrane region" description="Helical" evidence="1">
    <location>
        <begin position="240"/>
        <end position="258"/>
    </location>
</feature>
<keyword evidence="1" id="KW-0472">Membrane</keyword>
<evidence type="ECO:0000256" key="1">
    <source>
        <dbReference type="SAM" id="Phobius"/>
    </source>
</evidence>
<sequence length="739" mass="81723">MCVSGQIHIKDKWSPSNNKSWHAFHDSRRSDVDRDFGAERERWPPFGWRTLSTHEGDGGGIYVRLYQLSKTTSILRRQSITASCQPSVHHSLVEMASTVLPMSVASPATPVPAVRRNFAFRLRRASHVCCLGSSSAPFSASPSSTHSQSHGESITKIAADPGGNVVVRLAPASESTIERVIFDFRFLALLAVGGSLAGSVLCFLNGCVYIVDAYKVYWSSCLKGVHTGQMVLRLVEAIDVYLAGTVMLIFGMGLYGLFISNVPPGIPSGVDRALKGSSLFGMFALKERPKWMQISSLDELKTKVGHVIVMILLVKMFERSKMVDSVYNDLQPTACSMHWHSLSGASPLDSFVESHALSLGCAEQLAFDRFQITCCHLKQPFLPHGIDGKWPRKVRLLTCVIAGSLRRRLFGERRRMNRQQRNASALPTPAQVSHLVVVEKERKSGFLHRAFPLLLLTLYAVGSVLRLALSSPFPSSFVQPSAASSFSAEPRQDVESLRTHIASETNHLQVHEENPGDPPLPCSARIDGRTEGAAAANRDEALVCCDRNHVRSDLCYARGDVRTDSRSSSILVYGAADGKSAAPATEEKIRPYTRKWDTEITRTIQEISIRPMPSAAAVNGSQSRACDVRHEGLPGLLLSNGGYTGNLYHEFSDGLIPLYVTAQRFKGEVVLVVAEHRPWWLARYGPVLQRLTNYELVDFNRDTRVHCFSEMIVGLRIHGELIIDPWLMPNGKLTRSQHE</sequence>
<keyword evidence="1" id="KW-0812">Transmembrane</keyword>
<dbReference type="EMBL" id="CP097503">
    <property type="protein sequence ID" value="URD78907.1"/>
    <property type="molecule type" value="Genomic_DNA"/>
</dbReference>
<keyword evidence="3" id="KW-1185">Reference proteome</keyword>
<name>A0A9E7ELD3_9LILI</name>
<accession>A0A9E7ELD3</accession>
<dbReference type="AlphaFoldDB" id="A0A9E7ELD3"/>
<evidence type="ECO:0000313" key="2">
    <source>
        <dbReference type="EMBL" id="URD78907.1"/>
    </source>
</evidence>
<protein>
    <submittedName>
        <fullName evidence="2">UPF0114 domain containing protein</fullName>
    </submittedName>
</protein>
<proteinExistence type="predicted"/>
<dbReference type="Pfam" id="PF03350">
    <property type="entry name" value="UPF0114"/>
    <property type="match status" value="1"/>
</dbReference>